<dbReference type="InterPro" id="IPR002933">
    <property type="entry name" value="Peptidase_M20"/>
</dbReference>
<dbReference type="Pfam" id="PF07687">
    <property type="entry name" value="M20_dimer"/>
    <property type="match status" value="1"/>
</dbReference>
<dbReference type="Gene3D" id="3.40.630.10">
    <property type="entry name" value="Zn peptidases"/>
    <property type="match status" value="1"/>
</dbReference>
<sequence>MAEKIMKSFVEEAVRKHHHVAVELCDDLYAHPELPDQEFRSSQKIVDILRKAGYQVEYPYLGYPTGFCGVLDNGDGPRVAILTEYDALPGLGHACGHNVHGSMSVLAALAMTELKDKFKGKVYVFGTPAEEEDGAKVGMAARGSFDQMSLALMIHSWSGGKSLADMDVLSLRNYIIEFSGLSAHAVAGPWEGHSALACARKFLDLIDARRECFTPDIHVNGVITEGGSFPNILPDRAVVRLEIRTGSLARLDQMDEDIRKCAKGACIALDCDVKFTRGFEDFADMVRVPVLEGAVQQLFEELGQPYEQVPEARGSSDVGNVSYHCPTIQPQLSISDTFYALHTEQFREETVKPRSHEAIAVGAQLIAGLVYQTMTDDGFREEVYHSYTEQLEKKRGT</sequence>
<dbReference type="GO" id="GO:0016805">
    <property type="term" value="F:dipeptidase activity"/>
    <property type="evidence" value="ECO:0007669"/>
    <property type="project" value="InterPro"/>
</dbReference>
<name>A0A9D2AME4_9FIRM</name>
<dbReference type="NCBIfam" id="TIGR01891">
    <property type="entry name" value="amidohydrolases"/>
    <property type="match status" value="1"/>
</dbReference>
<dbReference type="GO" id="GO:0005737">
    <property type="term" value="C:cytoplasm"/>
    <property type="evidence" value="ECO:0007669"/>
    <property type="project" value="TreeGrafter"/>
</dbReference>
<dbReference type="PANTHER" id="PTHR30575">
    <property type="entry name" value="PEPTIDASE M20"/>
    <property type="match status" value="1"/>
</dbReference>
<gene>
    <name evidence="3" type="ORF">H9738_02795</name>
</gene>
<dbReference type="Proteomes" id="UP000824230">
    <property type="component" value="Unassembled WGS sequence"/>
</dbReference>
<dbReference type="InterPro" id="IPR011650">
    <property type="entry name" value="Peptidase_M20_dimer"/>
</dbReference>
<dbReference type="Pfam" id="PF01546">
    <property type="entry name" value="Peptidase_M20"/>
    <property type="match status" value="1"/>
</dbReference>
<dbReference type="GO" id="GO:0046657">
    <property type="term" value="P:folic acid catabolic process"/>
    <property type="evidence" value="ECO:0007669"/>
    <property type="project" value="TreeGrafter"/>
</dbReference>
<dbReference type="EMBL" id="DXFG01000055">
    <property type="protein sequence ID" value="HIX36785.1"/>
    <property type="molecule type" value="Genomic_DNA"/>
</dbReference>
<dbReference type="InterPro" id="IPR036264">
    <property type="entry name" value="Bact_exopeptidase_dim_dom"/>
</dbReference>
<evidence type="ECO:0000259" key="2">
    <source>
        <dbReference type="Pfam" id="PF07687"/>
    </source>
</evidence>
<comment type="caution">
    <text evidence="3">The sequence shown here is derived from an EMBL/GenBank/DDBJ whole genome shotgun (WGS) entry which is preliminary data.</text>
</comment>
<evidence type="ECO:0000313" key="3">
    <source>
        <dbReference type="EMBL" id="HIX36785.1"/>
    </source>
</evidence>
<dbReference type="GO" id="GO:0071713">
    <property type="term" value="F:para-aminobenzoyl-glutamate hydrolase activity"/>
    <property type="evidence" value="ECO:0007669"/>
    <property type="project" value="TreeGrafter"/>
</dbReference>
<evidence type="ECO:0000256" key="1">
    <source>
        <dbReference type="PIRNR" id="PIRNR037226"/>
    </source>
</evidence>
<dbReference type="InterPro" id="IPR052030">
    <property type="entry name" value="Peptidase_M20/M20A_hydrolases"/>
</dbReference>
<dbReference type="SUPFAM" id="SSF55031">
    <property type="entry name" value="Bacterial exopeptidase dimerisation domain"/>
    <property type="match status" value="1"/>
</dbReference>
<feature type="domain" description="Peptidase M20 dimerisation" evidence="2">
    <location>
        <begin position="173"/>
        <end position="263"/>
    </location>
</feature>
<dbReference type="InterPro" id="IPR017439">
    <property type="entry name" value="Amidohydrolase"/>
</dbReference>
<proteinExistence type="inferred from homology"/>
<dbReference type="PANTHER" id="PTHR30575:SF0">
    <property type="entry name" value="XAA-ARG DIPEPTIDASE"/>
    <property type="match status" value="1"/>
</dbReference>
<reference evidence="3" key="1">
    <citation type="journal article" date="2021" name="PeerJ">
        <title>Extensive microbial diversity within the chicken gut microbiome revealed by metagenomics and culture.</title>
        <authorList>
            <person name="Gilroy R."/>
            <person name="Ravi A."/>
            <person name="Getino M."/>
            <person name="Pursley I."/>
            <person name="Horton D.L."/>
            <person name="Alikhan N.F."/>
            <person name="Baker D."/>
            <person name="Gharbi K."/>
            <person name="Hall N."/>
            <person name="Watson M."/>
            <person name="Adriaenssens E.M."/>
            <person name="Foster-Nyarko E."/>
            <person name="Jarju S."/>
            <person name="Secka A."/>
            <person name="Antonio M."/>
            <person name="Oren A."/>
            <person name="Chaudhuri R.R."/>
            <person name="La Ragione R."/>
            <person name="Hildebrand F."/>
            <person name="Pallen M.J."/>
        </authorList>
    </citation>
    <scope>NUCLEOTIDE SEQUENCE</scope>
    <source>
        <strain evidence="3">ChiHjej12B11-1927</strain>
    </source>
</reference>
<protein>
    <recommendedName>
        <fullName evidence="1">Peptidase M20 domain-containing protein 2</fullName>
    </recommendedName>
</protein>
<dbReference type="PIRSF" id="PIRSF037226">
    <property type="entry name" value="Amidohydrolase_ACY1L2_prd"/>
    <property type="match status" value="1"/>
</dbReference>
<dbReference type="InterPro" id="IPR017144">
    <property type="entry name" value="Xaa-Arg_dipeptidase"/>
</dbReference>
<comment type="similarity">
    <text evidence="1">Belongs to the peptidase M20A family.</text>
</comment>
<reference evidence="3" key="2">
    <citation type="submission" date="2021-04" db="EMBL/GenBank/DDBJ databases">
        <authorList>
            <person name="Gilroy R."/>
        </authorList>
    </citation>
    <scope>NUCLEOTIDE SEQUENCE</scope>
    <source>
        <strain evidence="3">ChiHjej12B11-1927</strain>
    </source>
</reference>
<dbReference type="Gene3D" id="3.30.70.360">
    <property type="match status" value="1"/>
</dbReference>
<dbReference type="SUPFAM" id="SSF53187">
    <property type="entry name" value="Zn-dependent exopeptidases"/>
    <property type="match status" value="1"/>
</dbReference>
<dbReference type="AlphaFoldDB" id="A0A9D2AME4"/>
<evidence type="ECO:0000313" key="4">
    <source>
        <dbReference type="Proteomes" id="UP000824230"/>
    </source>
</evidence>
<organism evidence="3 4">
    <name type="scientific">Candidatus Blautia pullistercoris</name>
    <dbReference type="NCBI Taxonomy" id="2838499"/>
    <lineage>
        <taxon>Bacteria</taxon>
        <taxon>Bacillati</taxon>
        <taxon>Bacillota</taxon>
        <taxon>Clostridia</taxon>
        <taxon>Lachnospirales</taxon>
        <taxon>Lachnospiraceae</taxon>
        <taxon>Blautia</taxon>
    </lineage>
</organism>
<accession>A0A9D2AME4</accession>